<dbReference type="AlphaFoldDB" id="A0A163JDW9"/>
<feature type="region of interest" description="Disordered" evidence="1">
    <location>
        <begin position="1"/>
        <end position="51"/>
    </location>
</feature>
<evidence type="ECO:0000313" key="2">
    <source>
        <dbReference type="EMBL" id="SAM00790.1"/>
    </source>
</evidence>
<organism evidence="2">
    <name type="scientific">Absidia glauca</name>
    <name type="common">Pin mould</name>
    <dbReference type="NCBI Taxonomy" id="4829"/>
    <lineage>
        <taxon>Eukaryota</taxon>
        <taxon>Fungi</taxon>
        <taxon>Fungi incertae sedis</taxon>
        <taxon>Mucoromycota</taxon>
        <taxon>Mucoromycotina</taxon>
        <taxon>Mucoromycetes</taxon>
        <taxon>Mucorales</taxon>
        <taxon>Cunninghamellaceae</taxon>
        <taxon>Absidia</taxon>
    </lineage>
</organism>
<dbReference type="InParanoid" id="A0A163JDW9"/>
<accession>A0A163JDW9</accession>
<protein>
    <submittedName>
        <fullName evidence="2">Uncharacterized protein</fullName>
    </submittedName>
</protein>
<evidence type="ECO:0000313" key="3">
    <source>
        <dbReference type="Proteomes" id="UP000078561"/>
    </source>
</evidence>
<dbReference type="EMBL" id="LT553414">
    <property type="protein sequence ID" value="SAM00790.1"/>
    <property type="molecule type" value="Genomic_DNA"/>
</dbReference>
<sequence length="103" mass="11210">MYTSTPPQASSSPYTSNYQMQGGSPSSRPANTSTDSIPPKTGKPHKRSDPKLTLSSHVHFFFLLPSGFIKTTIERPYPMVCQSTGQCRASVNNACPFRGLSKV</sequence>
<gene>
    <name evidence="2" type="primary">ABSGL_06513.1 scaffold 8356</name>
</gene>
<proteinExistence type="predicted"/>
<name>A0A163JDW9_ABSGL</name>
<evidence type="ECO:0000256" key="1">
    <source>
        <dbReference type="SAM" id="MobiDB-lite"/>
    </source>
</evidence>
<dbReference type="Proteomes" id="UP000078561">
    <property type="component" value="Unassembled WGS sequence"/>
</dbReference>
<feature type="compositionally biased region" description="Polar residues" evidence="1">
    <location>
        <begin position="1"/>
        <end position="36"/>
    </location>
</feature>
<keyword evidence="3" id="KW-1185">Reference proteome</keyword>
<reference evidence="2" key="1">
    <citation type="submission" date="2016-04" db="EMBL/GenBank/DDBJ databases">
        <authorList>
            <person name="Evans L.H."/>
            <person name="Alamgir A."/>
            <person name="Owens N."/>
            <person name="Weber N.D."/>
            <person name="Virtaneva K."/>
            <person name="Barbian K."/>
            <person name="Babar A."/>
            <person name="Rosenke K."/>
        </authorList>
    </citation>
    <scope>NUCLEOTIDE SEQUENCE [LARGE SCALE GENOMIC DNA]</scope>
    <source>
        <strain evidence="2">CBS 101.48</strain>
    </source>
</reference>